<dbReference type="InParanoid" id="A0A0G4GKU6"/>
<dbReference type="Proteomes" id="UP000041254">
    <property type="component" value="Unassembled WGS sequence"/>
</dbReference>
<dbReference type="VEuPathDB" id="CryptoDB:Vbra_18168"/>
<keyword evidence="3" id="KW-1185">Reference proteome</keyword>
<accession>A0A0G4GKU6</accession>
<name>A0A0G4GKU6_VITBC</name>
<evidence type="ECO:0000313" key="2">
    <source>
        <dbReference type="EMBL" id="CEM30651.1"/>
    </source>
</evidence>
<gene>
    <name evidence="2" type="ORF">Vbra_18168</name>
</gene>
<feature type="compositionally biased region" description="Polar residues" evidence="1">
    <location>
        <begin position="567"/>
        <end position="578"/>
    </location>
</feature>
<dbReference type="PhylomeDB" id="A0A0G4GKU6"/>
<feature type="region of interest" description="Disordered" evidence="1">
    <location>
        <begin position="567"/>
        <end position="601"/>
    </location>
</feature>
<proteinExistence type="predicted"/>
<evidence type="ECO:0000256" key="1">
    <source>
        <dbReference type="SAM" id="MobiDB-lite"/>
    </source>
</evidence>
<reference evidence="2 3" key="1">
    <citation type="submission" date="2014-11" db="EMBL/GenBank/DDBJ databases">
        <authorList>
            <person name="Zhu J."/>
            <person name="Qi W."/>
            <person name="Song R."/>
        </authorList>
    </citation>
    <scope>NUCLEOTIDE SEQUENCE [LARGE SCALE GENOMIC DNA]</scope>
</reference>
<organism evidence="2 3">
    <name type="scientific">Vitrella brassicaformis (strain CCMP3155)</name>
    <dbReference type="NCBI Taxonomy" id="1169540"/>
    <lineage>
        <taxon>Eukaryota</taxon>
        <taxon>Sar</taxon>
        <taxon>Alveolata</taxon>
        <taxon>Colpodellida</taxon>
        <taxon>Vitrellaceae</taxon>
        <taxon>Vitrella</taxon>
    </lineage>
</organism>
<protein>
    <submittedName>
        <fullName evidence="2">Uncharacterized protein</fullName>
    </submittedName>
</protein>
<dbReference type="AlphaFoldDB" id="A0A0G4GKU6"/>
<feature type="compositionally biased region" description="Low complexity" evidence="1">
    <location>
        <begin position="584"/>
        <end position="593"/>
    </location>
</feature>
<dbReference type="EMBL" id="CDMY01000700">
    <property type="protein sequence ID" value="CEM30651.1"/>
    <property type="molecule type" value="Genomic_DNA"/>
</dbReference>
<sequence>MSADASVLLQGLQRLHEDVKARSENRSSEAVTSAPAFRLIHVSGKQPTSNEPASLRLSPDELATLFGYHQPWQLTRIAPALGHTVFSWAAANCTHLIIDGSNKGGVRHIWEKMPPQVAHRWGQRMINLTHIYVICPKDQNGSFHATWCDWIWVSVIEGNAQARRARSELQEGSSPASSIKVLSFEGDTDGRPCRFFDIPSVQPGDPPPSPVDLSNLEEMRRLPCTIVSFLLSRRQWRTPSLRVMTFTDHGCEAEEHIAEWASGCEHLEVLDSDGCIHEKTEVLGMLPTGHSLARLRSIGPLKLQSRIGSSVAALEDHLASLRQALLDRGCRRTLRELSIAWNIGGAMQKAALREVALLSEQVMHPDALQKPQLVEVDSAAGRRGRREMDLELIGWMKNESRQVQKIVRKSASLADGVCFDHTGPGSLTDPDAAANMIFFPRADTFRCSNYFVRETQLDGLVKTVANSMPKCRRLCFGTSVYPYDREAPSKAVTFLEALTGQMGGQEGRRFSVEINIPVRGILLSDNSHPWPRGFPGRDPLVKWAKHDLPPVDEVHIAVLGRLSKGSSTRSWPCSTCSAHHTPWPSRAAASPSRDANKRPEW</sequence>
<evidence type="ECO:0000313" key="3">
    <source>
        <dbReference type="Proteomes" id="UP000041254"/>
    </source>
</evidence>